<dbReference type="GO" id="GO:0005737">
    <property type="term" value="C:cytoplasm"/>
    <property type="evidence" value="ECO:0007669"/>
    <property type="project" value="TreeGrafter"/>
</dbReference>
<reference evidence="5 6" key="1">
    <citation type="submission" date="2019-01" db="EMBL/GenBank/DDBJ databases">
        <authorList>
            <person name="Chen W.-M."/>
        </authorList>
    </citation>
    <scope>NUCLEOTIDE SEQUENCE [LARGE SCALE GENOMIC DNA]</scope>
    <source>
        <strain evidence="5 6">ICH-3</strain>
    </source>
</reference>
<dbReference type="GO" id="GO:0016832">
    <property type="term" value="F:aldehyde-lyase activity"/>
    <property type="evidence" value="ECO:0007669"/>
    <property type="project" value="TreeGrafter"/>
</dbReference>
<comment type="caution">
    <text evidence="5">The sequence shown here is derived from an EMBL/GenBank/DDBJ whole genome shotgun (WGS) entry which is preliminary data.</text>
</comment>
<feature type="domain" description="HpcH/HpaI aldolase/citrate lyase" evidence="4">
    <location>
        <begin position="17"/>
        <end position="240"/>
    </location>
</feature>
<evidence type="ECO:0000256" key="2">
    <source>
        <dbReference type="ARBA" id="ARBA00022723"/>
    </source>
</evidence>
<protein>
    <submittedName>
        <fullName evidence="5">2-dehydro-3-deoxyglucarate aldolase</fullName>
    </submittedName>
</protein>
<dbReference type="Pfam" id="PF03328">
    <property type="entry name" value="HpcH_HpaI"/>
    <property type="match status" value="1"/>
</dbReference>
<keyword evidence="2" id="KW-0479">Metal-binding</keyword>
<dbReference type="InterPro" id="IPR050251">
    <property type="entry name" value="HpcH-HpaI_aldolase"/>
</dbReference>
<accession>A0A437JWL6</accession>
<sequence>MNPFRHLLKACGSQPPIGTWIMSGSPLVAEALGCAGFDWGVVDMEHSPLDMRDVVHLLQAIGNTKMVPVVRVPWNDAVVVKRVLDAGATTVLFPFVQNAEEAAAAVAATRYPPDGIRGMAGMSRATRFGTRADYPRHANREMGVIVQLETADALDRLDEIAAVPGVDALFVGPADLSASMGYVGQSLHPAVMDRMARAARRAAELGKPIGTLGMNAQALVQYRALGYCFVALGADLGLLMQGSQAALQALRSPHDEGHVHTLSDGTVTGASAY</sequence>
<name>A0A437JWL6_9BURK</name>
<dbReference type="PANTHER" id="PTHR30502">
    <property type="entry name" value="2-KETO-3-DEOXY-L-RHAMNONATE ALDOLASE"/>
    <property type="match status" value="1"/>
</dbReference>
<organism evidence="5 6">
    <name type="scientific">Rubrivivax albus</name>
    <dbReference type="NCBI Taxonomy" id="2499835"/>
    <lineage>
        <taxon>Bacteria</taxon>
        <taxon>Pseudomonadati</taxon>
        <taxon>Pseudomonadota</taxon>
        <taxon>Betaproteobacteria</taxon>
        <taxon>Burkholderiales</taxon>
        <taxon>Sphaerotilaceae</taxon>
        <taxon>Rubrivivax</taxon>
    </lineage>
</organism>
<keyword evidence="6" id="KW-1185">Reference proteome</keyword>
<keyword evidence="3" id="KW-0456">Lyase</keyword>
<dbReference type="InterPro" id="IPR015813">
    <property type="entry name" value="Pyrv/PenolPyrv_kinase-like_dom"/>
</dbReference>
<evidence type="ECO:0000256" key="3">
    <source>
        <dbReference type="ARBA" id="ARBA00023239"/>
    </source>
</evidence>
<proteinExistence type="inferred from homology"/>
<evidence type="ECO:0000313" key="5">
    <source>
        <dbReference type="EMBL" id="RVT51659.1"/>
    </source>
</evidence>
<dbReference type="PANTHER" id="PTHR30502:SF0">
    <property type="entry name" value="PHOSPHOENOLPYRUVATE CARBOXYLASE FAMILY PROTEIN"/>
    <property type="match status" value="1"/>
</dbReference>
<evidence type="ECO:0000256" key="1">
    <source>
        <dbReference type="ARBA" id="ARBA00005568"/>
    </source>
</evidence>
<evidence type="ECO:0000313" key="6">
    <source>
        <dbReference type="Proteomes" id="UP000288178"/>
    </source>
</evidence>
<dbReference type="EMBL" id="SACT01000003">
    <property type="protein sequence ID" value="RVT51659.1"/>
    <property type="molecule type" value="Genomic_DNA"/>
</dbReference>
<dbReference type="InterPro" id="IPR005000">
    <property type="entry name" value="Aldolase/citrate-lyase_domain"/>
</dbReference>
<dbReference type="SUPFAM" id="SSF51621">
    <property type="entry name" value="Phosphoenolpyruvate/pyruvate domain"/>
    <property type="match status" value="1"/>
</dbReference>
<comment type="similarity">
    <text evidence="1">Belongs to the HpcH/HpaI aldolase family.</text>
</comment>
<dbReference type="AlphaFoldDB" id="A0A437JWL6"/>
<gene>
    <name evidence="5" type="ORF">ENE75_12655</name>
</gene>
<dbReference type="Gene3D" id="3.20.20.60">
    <property type="entry name" value="Phosphoenolpyruvate-binding domains"/>
    <property type="match status" value="1"/>
</dbReference>
<evidence type="ECO:0000259" key="4">
    <source>
        <dbReference type="Pfam" id="PF03328"/>
    </source>
</evidence>
<dbReference type="GO" id="GO:0046872">
    <property type="term" value="F:metal ion binding"/>
    <property type="evidence" value="ECO:0007669"/>
    <property type="project" value="UniProtKB-KW"/>
</dbReference>
<dbReference type="InterPro" id="IPR040442">
    <property type="entry name" value="Pyrv_kinase-like_dom_sf"/>
</dbReference>
<dbReference type="Proteomes" id="UP000288178">
    <property type="component" value="Unassembled WGS sequence"/>
</dbReference>
<dbReference type="OrthoDB" id="86160at2"/>
<dbReference type="RefSeq" id="WP_128198660.1">
    <property type="nucleotide sequence ID" value="NZ_SACT01000003.1"/>
</dbReference>